<dbReference type="Proteomes" id="UP000011680">
    <property type="component" value="Unassembled WGS sequence"/>
</dbReference>
<dbReference type="EMBL" id="AOMF01000180">
    <property type="protein sequence ID" value="EMA48962.1"/>
    <property type="molecule type" value="Genomic_DNA"/>
</dbReference>
<keyword evidence="2" id="KW-1185">Reference proteome</keyword>
<dbReference type="AlphaFoldDB" id="M0MTA2"/>
<protein>
    <submittedName>
        <fullName evidence="1">Uncharacterized protein</fullName>
    </submittedName>
</protein>
<reference evidence="1 2" key="1">
    <citation type="journal article" date="2014" name="PLoS Genet.">
        <title>Phylogenetically driven sequencing of extremely halophilic archaea reveals strategies for static and dynamic osmo-response.</title>
        <authorList>
            <person name="Becker E.A."/>
            <person name="Seitzer P.M."/>
            <person name="Tritt A."/>
            <person name="Larsen D."/>
            <person name="Krusor M."/>
            <person name="Yao A.I."/>
            <person name="Wu D."/>
            <person name="Madern D."/>
            <person name="Eisen J.A."/>
            <person name="Darling A.E."/>
            <person name="Facciotti M.T."/>
        </authorList>
    </citation>
    <scope>NUCLEOTIDE SEQUENCE [LARGE SCALE GENOMIC DNA]</scope>
    <source>
        <strain evidence="1 2">JCM 13552</strain>
    </source>
</reference>
<proteinExistence type="predicted"/>
<organism evidence="1 2">
    <name type="scientific">Halococcus thailandensis JCM 13552</name>
    <dbReference type="NCBI Taxonomy" id="1227457"/>
    <lineage>
        <taxon>Archaea</taxon>
        <taxon>Methanobacteriati</taxon>
        <taxon>Methanobacteriota</taxon>
        <taxon>Stenosarchaea group</taxon>
        <taxon>Halobacteria</taxon>
        <taxon>Halobacteriales</taxon>
        <taxon>Halococcaceae</taxon>
        <taxon>Halococcus</taxon>
    </lineage>
</organism>
<comment type="caution">
    <text evidence="1">The sequence shown here is derived from an EMBL/GenBank/DDBJ whole genome shotgun (WGS) entry which is preliminary data.</text>
</comment>
<name>M0MTA2_9EURY</name>
<gene>
    <name evidence="1" type="ORF">C451_19588</name>
</gene>
<evidence type="ECO:0000313" key="1">
    <source>
        <dbReference type="EMBL" id="EMA48962.1"/>
    </source>
</evidence>
<sequence length="311" mass="34522">MSNTLAFVDGTELVLETPPWASWNLDVHRNDSGRDAAHAVDPETHRNIAIHERDCLYQRREVASRPGDRLAEYRRLKLREIDVDGNGNVWLEFDAGERYSAKGVLTTLESSDRTWQRQTPRGIDGSGSTWRQWEDVRDRSAVPTPPSCAALTVSQVSGAGSRARMNEFLEGGPDGLVDHTLGGVHVWKAAFEATYHSETIAVLILSTPASPHVDPSSEIVISRLACHPVRPQNTSSWFIARVRDWARDHGYDRLVAFAGVGGNDGTCYEAAGFELEELVWADGSGWTNRDGRGEVANGDQWRRSKWVCALD</sequence>
<evidence type="ECO:0000313" key="2">
    <source>
        <dbReference type="Proteomes" id="UP000011680"/>
    </source>
</evidence>
<accession>M0MTA2</accession>
<dbReference type="STRING" id="1227457.C451_19588"/>